<sequence>MLLLTVGGSFGFYQNAAEIMQQHHMFYAPNLLGTITGMIEAAIIAFAGLYAFGWIYNRLTK</sequence>
<gene>
    <name evidence="2" type="ORF">A2663_04660</name>
</gene>
<keyword evidence="1" id="KW-1133">Transmembrane helix</keyword>
<name>A0A1G1Y4P8_9BACT</name>
<comment type="caution">
    <text evidence="2">The sequence shown here is derived from an EMBL/GenBank/DDBJ whole genome shotgun (WGS) entry which is preliminary data.</text>
</comment>
<evidence type="ECO:0000256" key="1">
    <source>
        <dbReference type="SAM" id="Phobius"/>
    </source>
</evidence>
<organism evidence="2 3">
    <name type="scientific">Candidatus Buchananbacteria bacterium RIFCSPHIGHO2_01_FULL_46_12</name>
    <dbReference type="NCBI Taxonomy" id="1797536"/>
    <lineage>
        <taxon>Bacteria</taxon>
        <taxon>Candidatus Buchananiibacteriota</taxon>
    </lineage>
</organism>
<dbReference type="Proteomes" id="UP000178432">
    <property type="component" value="Unassembled WGS sequence"/>
</dbReference>
<feature type="transmembrane region" description="Helical" evidence="1">
    <location>
        <begin position="32"/>
        <end position="56"/>
    </location>
</feature>
<reference evidence="2 3" key="1">
    <citation type="journal article" date="2016" name="Nat. Commun.">
        <title>Thousands of microbial genomes shed light on interconnected biogeochemical processes in an aquifer system.</title>
        <authorList>
            <person name="Anantharaman K."/>
            <person name="Brown C.T."/>
            <person name="Hug L.A."/>
            <person name="Sharon I."/>
            <person name="Castelle C.J."/>
            <person name="Probst A.J."/>
            <person name="Thomas B.C."/>
            <person name="Singh A."/>
            <person name="Wilkins M.J."/>
            <person name="Karaoz U."/>
            <person name="Brodie E.L."/>
            <person name="Williams K.H."/>
            <person name="Hubbard S.S."/>
            <person name="Banfield J.F."/>
        </authorList>
    </citation>
    <scope>NUCLEOTIDE SEQUENCE [LARGE SCALE GENOMIC DNA]</scope>
</reference>
<evidence type="ECO:0000313" key="2">
    <source>
        <dbReference type="EMBL" id="OGY47295.1"/>
    </source>
</evidence>
<dbReference type="AlphaFoldDB" id="A0A1G1Y4P8"/>
<keyword evidence="1" id="KW-0472">Membrane</keyword>
<proteinExistence type="predicted"/>
<evidence type="ECO:0000313" key="3">
    <source>
        <dbReference type="Proteomes" id="UP000178432"/>
    </source>
</evidence>
<dbReference type="EMBL" id="MHIF01000045">
    <property type="protein sequence ID" value="OGY47295.1"/>
    <property type="molecule type" value="Genomic_DNA"/>
</dbReference>
<accession>A0A1G1Y4P8</accession>
<evidence type="ECO:0008006" key="4">
    <source>
        <dbReference type="Google" id="ProtNLM"/>
    </source>
</evidence>
<keyword evidence="1" id="KW-0812">Transmembrane</keyword>
<protein>
    <recommendedName>
        <fullName evidence="4">MotA/TolQ/ExbB proton channel domain-containing protein</fullName>
    </recommendedName>
</protein>